<organism evidence="2 3">
    <name type="scientific">Commensalibacter nepenthis</name>
    <dbReference type="NCBI Taxonomy" id="3043872"/>
    <lineage>
        <taxon>Bacteria</taxon>
        <taxon>Pseudomonadati</taxon>
        <taxon>Pseudomonadota</taxon>
        <taxon>Alphaproteobacteria</taxon>
        <taxon>Acetobacterales</taxon>
        <taxon>Acetobacteraceae</taxon>
    </lineage>
</organism>
<gene>
    <name evidence="2" type="ORF">QJV33_05830</name>
</gene>
<protein>
    <submittedName>
        <fullName evidence="2">Uncharacterized protein</fullName>
    </submittedName>
</protein>
<dbReference type="EMBL" id="JASBAN010000001">
    <property type="protein sequence ID" value="MDI2112805.1"/>
    <property type="molecule type" value="Genomic_DNA"/>
</dbReference>
<evidence type="ECO:0000256" key="1">
    <source>
        <dbReference type="SAM" id="SignalP"/>
    </source>
</evidence>
<proteinExistence type="predicted"/>
<keyword evidence="3" id="KW-1185">Reference proteome</keyword>
<feature type="signal peptide" evidence="1">
    <location>
        <begin position="1"/>
        <end position="32"/>
    </location>
</feature>
<accession>A0ABT6Q7E4</accession>
<sequence>MSFHRYAPYSKLHQWLSLFLIAAFLFSSSAEAAVSRRHKRTQSHAQKTPLGKVMLTSQPGTALENTARLLNQSDMNFAMQRNEKPLLLIGSLNLSSTKRPKNVLFTQIQTASLCGSGGCSTTGYIKRNNQWVKVLDAVTGDITVEKATHKGMHDLSVSAADVWRWNGKTYIETQKGPKLNGLKQSIEKHQKVNK</sequence>
<feature type="chain" id="PRO_5045054353" evidence="1">
    <location>
        <begin position="33"/>
        <end position="194"/>
    </location>
</feature>
<keyword evidence="1" id="KW-0732">Signal</keyword>
<dbReference type="RefSeq" id="WP_281462432.1">
    <property type="nucleotide sequence ID" value="NZ_JASBAN010000001.1"/>
</dbReference>
<comment type="caution">
    <text evidence="2">The sequence shown here is derived from an EMBL/GenBank/DDBJ whole genome shotgun (WGS) entry which is preliminary data.</text>
</comment>
<name>A0ABT6Q7E4_9PROT</name>
<reference evidence="2" key="1">
    <citation type="submission" date="2023-05" db="EMBL/GenBank/DDBJ databases">
        <title>Whole genome sequence of Commensalibacter sp.</title>
        <authorList>
            <person name="Charoenyingcharoen P."/>
            <person name="Yukphan P."/>
        </authorList>
    </citation>
    <scope>NUCLEOTIDE SEQUENCE</scope>
    <source>
        <strain evidence="2">TBRC 10068</strain>
    </source>
</reference>
<evidence type="ECO:0000313" key="3">
    <source>
        <dbReference type="Proteomes" id="UP001431775"/>
    </source>
</evidence>
<dbReference type="Proteomes" id="UP001431775">
    <property type="component" value="Unassembled WGS sequence"/>
</dbReference>
<evidence type="ECO:0000313" key="2">
    <source>
        <dbReference type="EMBL" id="MDI2112805.1"/>
    </source>
</evidence>